<comment type="pathway">
    <text evidence="1">Mycotoxin biosynthesis.</text>
</comment>
<gene>
    <name evidence="5" type="ORF">RAG0_17371</name>
</gene>
<dbReference type="GO" id="GO:0016491">
    <property type="term" value="F:oxidoreductase activity"/>
    <property type="evidence" value="ECO:0007669"/>
    <property type="project" value="UniProtKB-KW"/>
</dbReference>
<reference evidence="6" key="1">
    <citation type="submission" date="2016-03" db="EMBL/GenBank/DDBJ databases">
        <authorList>
            <person name="Guldener U."/>
        </authorList>
    </citation>
    <scope>NUCLEOTIDE SEQUENCE [LARGE SCALE GENOMIC DNA]</scope>
    <source>
        <strain evidence="6">04CH-RAC-A.6.1</strain>
    </source>
</reference>
<feature type="compositionally biased region" description="Acidic residues" evidence="4">
    <location>
        <begin position="11"/>
        <end position="27"/>
    </location>
</feature>
<evidence type="ECO:0000313" key="5">
    <source>
        <dbReference type="EMBL" id="CZT13873.1"/>
    </source>
</evidence>
<comment type="similarity">
    <text evidence="3">Belongs to the ustYa family.</text>
</comment>
<name>A0A1E1LTQ4_9HELO</name>
<dbReference type="InterPro" id="IPR021765">
    <property type="entry name" value="UstYa-like"/>
</dbReference>
<dbReference type="EMBL" id="FJUX01000221">
    <property type="protein sequence ID" value="CZT13873.1"/>
    <property type="molecule type" value="Genomic_DNA"/>
</dbReference>
<evidence type="ECO:0000313" key="6">
    <source>
        <dbReference type="Proteomes" id="UP000178912"/>
    </source>
</evidence>
<evidence type="ECO:0000256" key="3">
    <source>
        <dbReference type="ARBA" id="ARBA00035112"/>
    </source>
</evidence>
<organism evidence="5 6">
    <name type="scientific">Rhynchosporium agropyri</name>
    <dbReference type="NCBI Taxonomy" id="914238"/>
    <lineage>
        <taxon>Eukaryota</taxon>
        <taxon>Fungi</taxon>
        <taxon>Dikarya</taxon>
        <taxon>Ascomycota</taxon>
        <taxon>Pezizomycotina</taxon>
        <taxon>Leotiomycetes</taxon>
        <taxon>Helotiales</taxon>
        <taxon>Ploettnerulaceae</taxon>
        <taxon>Rhynchosporium</taxon>
    </lineage>
</organism>
<dbReference type="GO" id="GO:0043386">
    <property type="term" value="P:mycotoxin biosynthetic process"/>
    <property type="evidence" value="ECO:0007669"/>
    <property type="project" value="InterPro"/>
</dbReference>
<evidence type="ECO:0000256" key="1">
    <source>
        <dbReference type="ARBA" id="ARBA00004685"/>
    </source>
</evidence>
<sequence length="269" mass="30970">MPSQPKYETVQMDDQDDSSTTEVDESLMGDDKHLVAEEFRERYSRRSKTTTYLSILKEARWFLDIGLLLVIIGILLRNQSQNRIPKTSEHEVMGDITGIGAHLGTQITTFHVNQTFAPYNTTEFWREEVLVAWNELMPHGMGFQMINDTSPYHDLPTPIRWGTNQTVFTTSMTHQLHCLFAVVETYSGLTSNNTHLLPDDYHWHMIHCFDYMRQAIMCAADMALEGLETTFPDHNGGSDGWDSKHVCKDYSQVMTYLESVRAYDDQKIS</sequence>
<keyword evidence="6" id="KW-1185">Reference proteome</keyword>
<evidence type="ECO:0008006" key="7">
    <source>
        <dbReference type="Google" id="ProtNLM"/>
    </source>
</evidence>
<proteinExistence type="inferred from homology"/>
<protein>
    <recommendedName>
        <fullName evidence="7">Oxidase ustYa</fullName>
    </recommendedName>
</protein>
<dbReference type="Pfam" id="PF11807">
    <property type="entry name" value="UstYa"/>
    <property type="match status" value="1"/>
</dbReference>
<accession>A0A1E1LTQ4</accession>
<dbReference type="PANTHER" id="PTHR33365:SF11">
    <property type="entry name" value="TAT PATHWAY SIGNAL SEQUENCE"/>
    <property type="match status" value="1"/>
</dbReference>
<evidence type="ECO:0000256" key="2">
    <source>
        <dbReference type="ARBA" id="ARBA00023002"/>
    </source>
</evidence>
<keyword evidence="2" id="KW-0560">Oxidoreductase</keyword>
<dbReference type="Proteomes" id="UP000178912">
    <property type="component" value="Unassembled WGS sequence"/>
</dbReference>
<dbReference type="PANTHER" id="PTHR33365">
    <property type="entry name" value="YALI0B05434P"/>
    <property type="match status" value="1"/>
</dbReference>
<feature type="region of interest" description="Disordered" evidence="4">
    <location>
        <begin position="1"/>
        <end position="27"/>
    </location>
</feature>
<dbReference type="AlphaFoldDB" id="A0A1E1LTQ4"/>
<dbReference type="OrthoDB" id="3687641at2759"/>
<evidence type="ECO:0000256" key="4">
    <source>
        <dbReference type="SAM" id="MobiDB-lite"/>
    </source>
</evidence>